<keyword evidence="1" id="KW-0808">Transferase</keyword>
<protein>
    <recommendedName>
        <fullName evidence="6">Glycosyltransferase family 1 protein</fullName>
    </recommendedName>
</protein>
<feature type="domain" description="Glycosyl transferase family 1" evidence="2">
    <location>
        <begin position="194"/>
        <end position="354"/>
    </location>
</feature>
<reference evidence="5" key="1">
    <citation type="submission" date="2017-09" db="EMBL/GenBank/DDBJ databases">
        <title>Depth-based differentiation of microbial function through sediment-hosted aquifers and enrichment of novel symbionts in the deep terrestrial subsurface.</title>
        <authorList>
            <person name="Probst A.J."/>
            <person name="Ladd B."/>
            <person name="Jarett J.K."/>
            <person name="Geller-Mcgrath D.E."/>
            <person name="Sieber C.M.K."/>
            <person name="Emerson J.B."/>
            <person name="Anantharaman K."/>
            <person name="Thomas B.C."/>
            <person name="Malmstrom R."/>
            <person name="Stieglmeier M."/>
            <person name="Klingl A."/>
            <person name="Woyke T."/>
            <person name="Ryan C.M."/>
            <person name="Banfield J.F."/>
        </authorList>
    </citation>
    <scope>NUCLEOTIDE SEQUENCE [LARGE SCALE GENOMIC DNA]</scope>
</reference>
<evidence type="ECO:0000313" key="5">
    <source>
        <dbReference type="Proteomes" id="UP000231436"/>
    </source>
</evidence>
<accession>A0A2M8LH01</accession>
<dbReference type="Gene3D" id="3.40.50.2000">
    <property type="entry name" value="Glycogen Phosphorylase B"/>
    <property type="match status" value="2"/>
</dbReference>
<comment type="caution">
    <text evidence="4">The sequence shown here is derived from an EMBL/GenBank/DDBJ whole genome shotgun (WGS) entry which is preliminary data.</text>
</comment>
<name>A0A2M8LH01_9BACT</name>
<dbReference type="CDD" id="cd03809">
    <property type="entry name" value="GT4_MtfB-like"/>
    <property type="match status" value="1"/>
</dbReference>
<organism evidence="4 5">
    <name type="scientific">Candidatus Uhrbacteria bacterium CG10_big_fil_rev_8_21_14_0_10_48_16</name>
    <dbReference type="NCBI Taxonomy" id="1975038"/>
    <lineage>
        <taxon>Bacteria</taxon>
        <taxon>Candidatus Uhriibacteriota</taxon>
    </lineage>
</organism>
<evidence type="ECO:0008006" key="6">
    <source>
        <dbReference type="Google" id="ProtNLM"/>
    </source>
</evidence>
<evidence type="ECO:0000259" key="3">
    <source>
        <dbReference type="Pfam" id="PF13439"/>
    </source>
</evidence>
<dbReference type="Proteomes" id="UP000231436">
    <property type="component" value="Unassembled WGS sequence"/>
</dbReference>
<gene>
    <name evidence="4" type="ORF">COV05_03125</name>
</gene>
<dbReference type="SUPFAM" id="SSF53756">
    <property type="entry name" value="UDP-Glycosyltransferase/glycogen phosphorylase"/>
    <property type="match status" value="1"/>
</dbReference>
<dbReference type="AlphaFoldDB" id="A0A2M8LH01"/>
<dbReference type="InterPro" id="IPR028098">
    <property type="entry name" value="Glyco_trans_4-like_N"/>
</dbReference>
<dbReference type="GO" id="GO:0009103">
    <property type="term" value="P:lipopolysaccharide biosynthetic process"/>
    <property type="evidence" value="ECO:0007669"/>
    <property type="project" value="TreeGrafter"/>
</dbReference>
<feature type="domain" description="Glycosyltransferase subfamily 4-like N-terminal" evidence="3">
    <location>
        <begin position="20"/>
        <end position="180"/>
    </location>
</feature>
<proteinExistence type="predicted"/>
<dbReference type="PANTHER" id="PTHR46401">
    <property type="entry name" value="GLYCOSYLTRANSFERASE WBBK-RELATED"/>
    <property type="match status" value="1"/>
</dbReference>
<dbReference type="InterPro" id="IPR001296">
    <property type="entry name" value="Glyco_trans_1"/>
</dbReference>
<evidence type="ECO:0000256" key="1">
    <source>
        <dbReference type="ARBA" id="ARBA00022679"/>
    </source>
</evidence>
<dbReference type="Pfam" id="PF00534">
    <property type="entry name" value="Glycos_transf_1"/>
    <property type="match status" value="1"/>
</dbReference>
<evidence type="ECO:0000259" key="2">
    <source>
        <dbReference type="Pfam" id="PF00534"/>
    </source>
</evidence>
<dbReference type="Pfam" id="PF13439">
    <property type="entry name" value="Glyco_transf_4"/>
    <property type="match status" value="1"/>
</dbReference>
<dbReference type="PANTHER" id="PTHR46401:SF2">
    <property type="entry name" value="GLYCOSYLTRANSFERASE WBBK-RELATED"/>
    <property type="match status" value="1"/>
</dbReference>
<sequence>MRIVIDGTTLCAPDGSRGAGIEHYSWSITTELLRSASSHEFFVATPPSLSRIRREELEQMGPHVTLLPSFGPKLSFLSRHVLLPLRFFLRRPDVLFSPFGQIPLGWFGKSVVTVHDMAIYDHPEWFPEHQNFATRVIVPKSLERATQVIAVSCATEQKLHALIPSTIGKTQVIYEGVDLQEAYDALKDADDSNVRFPFDRDFVLFLGTIEPRKNLLNAFRAFHAFLKSRPEQATQVRFIVAGKKGWHTKEIEQELIEINHAWKEVEPNGVIQFLGPVTEEEKWHLIARASCLLYPSLDEGFGLPLLEAMAVGTPVIASNRGALPEVGGDAAVYVDPEDIEAMSFALIQCLLVPEGVREIRELGLERATEFSWTRTAKETLKVLKNVGQTKNEA</sequence>
<evidence type="ECO:0000313" key="4">
    <source>
        <dbReference type="EMBL" id="PJE76730.1"/>
    </source>
</evidence>
<dbReference type="EMBL" id="PFEU01000015">
    <property type="protein sequence ID" value="PJE76730.1"/>
    <property type="molecule type" value="Genomic_DNA"/>
</dbReference>
<dbReference type="GO" id="GO:0016757">
    <property type="term" value="F:glycosyltransferase activity"/>
    <property type="evidence" value="ECO:0007669"/>
    <property type="project" value="InterPro"/>
</dbReference>